<feature type="region of interest" description="Disordered" evidence="2">
    <location>
        <begin position="859"/>
        <end position="881"/>
    </location>
</feature>
<dbReference type="GO" id="GO:0035336">
    <property type="term" value="P:long-chain fatty-acyl-CoA metabolic process"/>
    <property type="evidence" value="ECO:0007669"/>
    <property type="project" value="TreeGrafter"/>
</dbReference>
<evidence type="ECO:0000256" key="2">
    <source>
        <dbReference type="SAM" id="MobiDB-lite"/>
    </source>
</evidence>
<reference evidence="4" key="1">
    <citation type="submission" date="2020-06" db="EMBL/GenBank/DDBJ databases">
        <authorList>
            <consortium name="Plant Systems Biology data submission"/>
        </authorList>
    </citation>
    <scope>NUCLEOTIDE SEQUENCE</scope>
    <source>
        <strain evidence="4">D6</strain>
    </source>
</reference>
<dbReference type="PANTHER" id="PTHR11011:SF45">
    <property type="entry name" value="FATTY ACYL-COA REDUCTASE CG8306-RELATED"/>
    <property type="match status" value="1"/>
</dbReference>
<gene>
    <name evidence="4" type="ORF">SEMRO_428_G140940.1</name>
</gene>
<comment type="caution">
    <text evidence="4">The sequence shown here is derived from an EMBL/GenBank/DDBJ whole genome shotgun (WGS) entry which is preliminary data.</text>
</comment>
<keyword evidence="1" id="KW-0521">NADP</keyword>
<comment type="function">
    <text evidence="1">Catalyzes the reduction of fatty acyl-CoA to fatty alcohols.</text>
</comment>
<dbReference type="EC" id="1.2.1.84" evidence="1"/>
<dbReference type="OrthoDB" id="7786253at2759"/>
<evidence type="ECO:0000256" key="1">
    <source>
        <dbReference type="RuleBase" id="RU363097"/>
    </source>
</evidence>
<dbReference type="InterPro" id="IPR013120">
    <property type="entry name" value="FAR_NAD-bd"/>
</dbReference>
<feature type="transmembrane region" description="Helical" evidence="1">
    <location>
        <begin position="889"/>
        <end position="906"/>
    </location>
</feature>
<dbReference type="Gene3D" id="3.40.50.300">
    <property type="entry name" value="P-loop containing nucleotide triphosphate hydrolases"/>
    <property type="match status" value="1"/>
</dbReference>
<dbReference type="Pfam" id="PF13469">
    <property type="entry name" value="Sulfotransfer_3"/>
    <property type="match status" value="1"/>
</dbReference>
<dbReference type="InterPro" id="IPR036291">
    <property type="entry name" value="NAD(P)-bd_dom_sf"/>
</dbReference>
<evidence type="ECO:0000313" key="4">
    <source>
        <dbReference type="EMBL" id="CAB9510266.1"/>
    </source>
</evidence>
<keyword evidence="1" id="KW-0812">Transmembrane</keyword>
<organism evidence="4 5">
    <name type="scientific">Seminavis robusta</name>
    <dbReference type="NCBI Taxonomy" id="568900"/>
    <lineage>
        <taxon>Eukaryota</taxon>
        <taxon>Sar</taxon>
        <taxon>Stramenopiles</taxon>
        <taxon>Ochrophyta</taxon>
        <taxon>Bacillariophyta</taxon>
        <taxon>Bacillariophyceae</taxon>
        <taxon>Bacillariophycidae</taxon>
        <taxon>Naviculales</taxon>
        <taxon>Naviculaceae</taxon>
        <taxon>Seminavis</taxon>
    </lineage>
</organism>
<feature type="transmembrane region" description="Helical" evidence="1">
    <location>
        <begin position="20"/>
        <end position="45"/>
    </location>
</feature>
<dbReference type="Pfam" id="PF07993">
    <property type="entry name" value="NAD_binding_4"/>
    <property type="match status" value="1"/>
</dbReference>
<evidence type="ECO:0000313" key="5">
    <source>
        <dbReference type="Proteomes" id="UP001153069"/>
    </source>
</evidence>
<dbReference type="InterPro" id="IPR027417">
    <property type="entry name" value="P-loop_NTPase"/>
</dbReference>
<feature type="domain" description="Thioester reductase (TE)" evidence="3">
    <location>
        <begin position="103"/>
        <end position="388"/>
    </location>
</feature>
<dbReference type="Gene3D" id="3.40.50.720">
    <property type="entry name" value="NAD(P)-binding Rossmann-like Domain"/>
    <property type="match status" value="1"/>
</dbReference>
<keyword evidence="1" id="KW-0443">Lipid metabolism</keyword>
<keyword evidence="1" id="KW-1133">Transmembrane helix</keyword>
<proteinExistence type="inferred from homology"/>
<name>A0A9N8HDI0_9STRA</name>
<keyword evidence="5" id="KW-1185">Reference proteome</keyword>
<keyword evidence="1" id="KW-0472">Membrane</keyword>
<evidence type="ECO:0000259" key="3">
    <source>
        <dbReference type="Pfam" id="PF07993"/>
    </source>
</evidence>
<dbReference type="EMBL" id="CAICTM010000427">
    <property type="protein sequence ID" value="CAB9510266.1"/>
    <property type="molecule type" value="Genomic_DNA"/>
</dbReference>
<dbReference type="Proteomes" id="UP001153069">
    <property type="component" value="Unassembled WGS sequence"/>
</dbReference>
<dbReference type="SUPFAM" id="SSF51735">
    <property type="entry name" value="NAD(P)-binding Rossmann-fold domains"/>
    <property type="match status" value="1"/>
</dbReference>
<comment type="similarity">
    <text evidence="1">Belongs to the fatty acyl-CoA reductase family.</text>
</comment>
<feature type="region of interest" description="Disordered" evidence="2">
    <location>
        <begin position="552"/>
        <end position="573"/>
    </location>
</feature>
<feature type="compositionally biased region" description="Polar residues" evidence="2">
    <location>
        <begin position="859"/>
        <end position="875"/>
    </location>
</feature>
<dbReference type="GO" id="GO:0102965">
    <property type="term" value="F:alcohol-forming long-chain fatty acyl-CoA reductase activity"/>
    <property type="evidence" value="ECO:0007669"/>
    <property type="project" value="UniProtKB-EC"/>
</dbReference>
<sequence length="1307" mass="146409">MHLQTLATTMGFFTLESVWWFLSIGGIVGIALTCAWALTLAVILYQAKPLTKRASFLKPAMTEQQKRECLKDLDKIGNRCGLDNLWKTMAAPTGTGTGTTVLLTGVTGYVGRSVLLQLFQCIAANSHPDKTNTKIILMVRPEKRGAGTAQDRVDKLRQEDIFSDIPRSLWDSVVSVVETNGLAETNLGYSKEGLQKLKEANITHVVHSAADTAFNKDLACLAESNITSALQLQAFARDCPSCQRMTFISTAFVNPGKGTPQDPLPEALVPLHGYDPIELYQSMRGNQILARQVRDLLGFYNNYTFSKCVVEHLLSRQDSSSSSSSDLLQTSIVRPGIVGPAFALPRPGWNGAMPSTVTAYSVMWMSRLIRVSRSNMEPFPQIPVDVVAVGVVNSMLQDPTNHSEVNIQNLVWDAQSNKKFVSSETLIRTGMTWCTFNGHFSFLEIALMLTLNDLAKARPAWAPALHEIFNKGPLRILKLIQDTFRWIGIKVAPGFPAAKMLKFVDIGSLYDPFVAGSFYFRSTMQIPESFDVDRYVAEQLQTTSNFLRELKARGKKGSKKDNPSGLKSAPVQSNELQLAPPGRWDLWWALTQPSGSLAVRVVCYLASKVFRAVYGDSSLDLETAAALLDGLPKTDRKTKIVLLPTFSSPADIILVLYIAFAFPLLGVPIPTIFAERPFRGVILAVVAQCCNIYSVGEAPRKHLQDKAVDASLAIFLGETQSLEEQAGLETTAVHVLRALQLSREDSEHVLIPMCIHHDRVLDETSQQEMKWHHVLKYFFTALAGTERTDLGSVKVSFGKAVVMDRASDVPAICASIQKEQRLVSQVTDFVPDEEENSLCLTEESSTSNFSELNNGSGTIEQSHQFDTNDPITTETATRKTAPAKAEEKFPLLPLRWYVVPLLAFLAYMLSPYAIYVSAFYVVTWTASPIADWHIVKLAQRSLSGRYGNLPLRFNLTGIAILSWLVFVRYPLETVLWYLDEILFPGYSRTTIEEPLLILGQPRSGTTKFQDVLSADQDTFCSMYLYEMRYPFLTVQYLVDIMFKMDQKCLGGQGYKLALGLGLLYVLPETGERKMMRRLRYDLPDEDDNLFLFHGPAHFALTGVFPSEVRSLCQFRDLPKTTRIRMMRFHQKAVQKVMYRRGRGRHYLCKWVAGWNGLLDEAKVVYPDAKHAVIVRDPREQLPSWMKLQGLLSEQLAGHNVMKMPEVRSAVIDINVQWHQTQAEFCAASAGKNNLQIIQFDDFVENIPREVSKVYDLLGLSVQPGSAFHDSLGEAHRNQSKHKKTVIRKEEEFITEEEILSRFPPLRT</sequence>
<accession>A0A9N8HDI0</accession>
<keyword evidence="1" id="KW-0444">Lipid biosynthesis</keyword>
<dbReference type="GO" id="GO:0080019">
    <property type="term" value="F:alcohol-forming very long-chain fatty acyl-CoA reductase activity"/>
    <property type="evidence" value="ECO:0007669"/>
    <property type="project" value="InterPro"/>
</dbReference>
<dbReference type="InterPro" id="IPR026055">
    <property type="entry name" value="FAR"/>
</dbReference>
<comment type="catalytic activity">
    <reaction evidence="1">
        <text>a long-chain fatty acyl-CoA + 2 NADPH + 2 H(+) = a long-chain primary fatty alcohol + 2 NADP(+) + CoA</text>
        <dbReference type="Rhea" id="RHEA:52716"/>
        <dbReference type="ChEBI" id="CHEBI:15378"/>
        <dbReference type="ChEBI" id="CHEBI:57287"/>
        <dbReference type="ChEBI" id="CHEBI:57783"/>
        <dbReference type="ChEBI" id="CHEBI:58349"/>
        <dbReference type="ChEBI" id="CHEBI:77396"/>
        <dbReference type="ChEBI" id="CHEBI:83139"/>
        <dbReference type="EC" id="1.2.1.84"/>
    </reaction>
</comment>
<feature type="transmembrane region" description="Helical" evidence="1">
    <location>
        <begin position="640"/>
        <end position="665"/>
    </location>
</feature>
<protein>
    <recommendedName>
        <fullName evidence="1">Fatty acyl-CoA reductase</fullName>
        <ecNumber evidence="1">1.2.1.84</ecNumber>
    </recommendedName>
</protein>
<dbReference type="PANTHER" id="PTHR11011">
    <property type="entry name" value="MALE STERILITY PROTEIN 2-RELATED"/>
    <property type="match status" value="1"/>
</dbReference>
<dbReference type="SUPFAM" id="SSF52540">
    <property type="entry name" value="P-loop containing nucleoside triphosphate hydrolases"/>
    <property type="match status" value="1"/>
</dbReference>
<keyword evidence="1" id="KW-0560">Oxidoreductase</keyword>